<dbReference type="EMBL" id="JAUSUE010000019">
    <property type="protein sequence ID" value="MDQ0204651.1"/>
    <property type="molecule type" value="Genomic_DNA"/>
</dbReference>
<evidence type="ECO:0000313" key="7">
    <source>
        <dbReference type="Proteomes" id="UP001239167"/>
    </source>
</evidence>
<evidence type="ECO:0000259" key="5">
    <source>
        <dbReference type="PROSITE" id="PS51372"/>
    </source>
</evidence>
<dbReference type="Proteomes" id="UP001239167">
    <property type="component" value="Unassembled WGS sequence"/>
</dbReference>
<dbReference type="Gene3D" id="3.40.930.10">
    <property type="entry name" value="Mannitol-specific EII, Chain A"/>
    <property type="match status" value="1"/>
</dbReference>
<evidence type="ECO:0000256" key="1">
    <source>
        <dbReference type="ARBA" id="ARBA00022679"/>
    </source>
</evidence>
<dbReference type="InterPro" id="IPR013199">
    <property type="entry name" value="HTH_Mga_DNA-bd_dom"/>
</dbReference>
<name>A0ABT9Y9Y4_9FIRM</name>
<dbReference type="PANTHER" id="PTHR30185:SF13">
    <property type="entry name" value="LICABCH OPERON REGULATOR-RELATED"/>
    <property type="match status" value="1"/>
</dbReference>
<dbReference type="Gene3D" id="1.10.1790.10">
    <property type="entry name" value="PRD domain"/>
    <property type="match status" value="1"/>
</dbReference>
<comment type="caution">
    <text evidence="6">The sequence shown here is derived from an EMBL/GenBank/DDBJ whole genome shotgun (WGS) entry which is preliminary data.</text>
</comment>
<dbReference type="InterPro" id="IPR016152">
    <property type="entry name" value="PTrfase/Anion_transptr"/>
</dbReference>
<dbReference type="CDD" id="cd05568">
    <property type="entry name" value="PTS_IIB_bgl_like"/>
    <property type="match status" value="1"/>
</dbReference>
<gene>
    <name evidence="6" type="ORF">J2S01_002383</name>
</gene>
<proteinExistence type="predicted"/>
<dbReference type="SUPFAM" id="SSF55804">
    <property type="entry name" value="Phoshotransferase/anion transport protein"/>
    <property type="match status" value="1"/>
</dbReference>
<feature type="domain" description="PTS EIIA type-2" evidence="3">
    <location>
        <begin position="492"/>
        <end position="636"/>
    </location>
</feature>
<dbReference type="InterPro" id="IPR050661">
    <property type="entry name" value="BglG_antiterminators"/>
</dbReference>
<evidence type="ECO:0000259" key="3">
    <source>
        <dbReference type="PROSITE" id="PS51094"/>
    </source>
</evidence>
<dbReference type="SUPFAM" id="SSF63520">
    <property type="entry name" value="PTS-regulatory domain, PRD"/>
    <property type="match status" value="1"/>
</dbReference>
<dbReference type="PROSITE" id="PS51372">
    <property type="entry name" value="PRD_2"/>
    <property type="match status" value="1"/>
</dbReference>
<organism evidence="6 7">
    <name type="scientific">Pectinatus haikarae</name>
    <dbReference type="NCBI Taxonomy" id="349096"/>
    <lineage>
        <taxon>Bacteria</taxon>
        <taxon>Bacillati</taxon>
        <taxon>Bacillota</taxon>
        <taxon>Negativicutes</taxon>
        <taxon>Selenomonadales</taxon>
        <taxon>Selenomonadaceae</taxon>
        <taxon>Pectinatus</taxon>
    </lineage>
</organism>
<keyword evidence="2" id="KW-0677">Repeat</keyword>
<keyword evidence="7" id="KW-1185">Reference proteome</keyword>
<dbReference type="InterPro" id="IPR036634">
    <property type="entry name" value="PRD_sf"/>
</dbReference>
<dbReference type="InterPro" id="IPR013011">
    <property type="entry name" value="PTS_EIIB_2"/>
</dbReference>
<accession>A0ABT9Y9Y4</accession>
<dbReference type="Pfam" id="PF00359">
    <property type="entry name" value="PTS_EIIA_2"/>
    <property type="match status" value="1"/>
</dbReference>
<protein>
    <submittedName>
        <fullName evidence="6">Transcriptional antiterminator</fullName>
    </submittedName>
</protein>
<dbReference type="RefSeq" id="WP_307224956.1">
    <property type="nucleotide sequence ID" value="NZ_CP116940.1"/>
</dbReference>
<sequence>MKLIRRQVNLMKYILENPKAGLKELGEIMNISMQTVKSDLQNINDFMQGYGTTAEVLPGSQLHIYGIENMPYILKTAGLMLEFPLEKQIILMLLFNDSFIVLQDIADTLYVSKSLIEKIMAALLKKYPEELQSVRHYGIRSTATQAERRSRFAEIMKPYIQGIDFNEELKQFHVRHFPILRYITSDDISKGTDALNYLQGISAFTFTDEAVCQLFLQILYIRFYHRNYPKMRIEAAFFDIVHGMHKEREYLSAAEKMSSILCLSDKNETFYFCYLFMTLRKQRMSDSARFVQDMSDVINEIFQKILERTSIDFSSDHELLNGLSIHIYTTVLRRDLLKAFSPDYSWHDIMHQYPLGFEISTIAAEVISARFSYKVSNDEMIYLTLHFQAGIERMKSGEKKLRILVVCHYGMAAASLIATKVERIFHAVEIADTISIQHFLQLKTIDADLVLCTENIKSESIPVIYISPLLTQNELRQIKYFIEMHCINNLLALFIMHAIILDVEKADSRNDIIKSAVAALHDDNLVTENYLASVIERENISSTDVDSIAIPHGNPDFVKESKLVIVRLHKPIHWEISDVRYVFMFAVSKEQFVTNLTLFSTFYKKMVHSNIRSEIKKFGHEDAKIFRKKLAHLLSS</sequence>
<dbReference type="Pfam" id="PF02302">
    <property type="entry name" value="PTS_IIB"/>
    <property type="match status" value="1"/>
</dbReference>
<dbReference type="PROSITE" id="PS51094">
    <property type="entry name" value="PTS_EIIA_TYPE_2"/>
    <property type="match status" value="1"/>
</dbReference>
<reference evidence="6 7" key="1">
    <citation type="submission" date="2023-07" db="EMBL/GenBank/DDBJ databases">
        <title>Genomic Encyclopedia of Type Strains, Phase IV (KMG-IV): sequencing the most valuable type-strain genomes for metagenomic binning, comparative biology and taxonomic classification.</title>
        <authorList>
            <person name="Goeker M."/>
        </authorList>
    </citation>
    <scope>NUCLEOTIDE SEQUENCE [LARGE SCALE GENOMIC DNA]</scope>
    <source>
        <strain evidence="6 7">DSM 16980</strain>
    </source>
</reference>
<dbReference type="Pfam" id="PF08280">
    <property type="entry name" value="HTH_Mga"/>
    <property type="match status" value="1"/>
</dbReference>
<dbReference type="InterPro" id="IPR003501">
    <property type="entry name" value="PTS_EIIB_2/3"/>
</dbReference>
<dbReference type="PROSITE" id="PS51099">
    <property type="entry name" value="PTS_EIIB_TYPE_2"/>
    <property type="match status" value="1"/>
</dbReference>
<evidence type="ECO:0000259" key="4">
    <source>
        <dbReference type="PROSITE" id="PS51099"/>
    </source>
</evidence>
<feature type="domain" description="PTS EIIB type-2" evidence="4">
    <location>
        <begin position="401"/>
        <end position="490"/>
    </location>
</feature>
<evidence type="ECO:0000313" key="6">
    <source>
        <dbReference type="EMBL" id="MDQ0204651.1"/>
    </source>
</evidence>
<dbReference type="InterPro" id="IPR011608">
    <property type="entry name" value="PRD"/>
</dbReference>
<dbReference type="PANTHER" id="PTHR30185">
    <property type="entry name" value="CRYPTIC BETA-GLUCOSIDE BGL OPERON ANTITERMINATOR"/>
    <property type="match status" value="1"/>
</dbReference>
<evidence type="ECO:0000256" key="2">
    <source>
        <dbReference type="ARBA" id="ARBA00022737"/>
    </source>
</evidence>
<keyword evidence="1" id="KW-0808">Transferase</keyword>
<dbReference type="SUPFAM" id="SSF52794">
    <property type="entry name" value="PTS system IIB component-like"/>
    <property type="match status" value="1"/>
</dbReference>
<feature type="domain" description="PRD" evidence="5">
    <location>
        <begin position="289"/>
        <end position="397"/>
    </location>
</feature>
<dbReference type="InterPro" id="IPR036095">
    <property type="entry name" value="PTS_EIIB-like_sf"/>
</dbReference>
<dbReference type="Gene3D" id="3.40.50.2300">
    <property type="match status" value="1"/>
</dbReference>
<dbReference type="Pfam" id="PF00874">
    <property type="entry name" value="PRD"/>
    <property type="match status" value="1"/>
</dbReference>
<dbReference type="InterPro" id="IPR002178">
    <property type="entry name" value="PTS_EIIA_type-2_dom"/>
</dbReference>